<dbReference type="PANTHER" id="PTHR23274">
    <property type="entry name" value="DNA HELICASE-RELATED"/>
    <property type="match status" value="1"/>
</dbReference>
<dbReference type="AlphaFoldDB" id="A0A0L8HZ67"/>
<evidence type="ECO:0000313" key="1">
    <source>
        <dbReference type="EMBL" id="KOF94090.1"/>
    </source>
</evidence>
<reference evidence="1" key="1">
    <citation type="submission" date="2015-07" db="EMBL/GenBank/DDBJ databases">
        <title>MeaNS - Measles Nucleotide Surveillance Program.</title>
        <authorList>
            <person name="Tran T."/>
            <person name="Druce J."/>
        </authorList>
    </citation>
    <scope>NUCLEOTIDE SEQUENCE</scope>
    <source>
        <strain evidence="1">UCB-OBI-ISO-001</strain>
        <tissue evidence="1">Gonad</tissue>
    </source>
</reference>
<dbReference type="InterPro" id="IPR027417">
    <property type="entry name" value="P-loop_NTPase"/>
</dbReference>
<dbReference type="EMBL" id="KQ417037">
    <property type="protein sequence ID" value="KOF94090.1"/>
    <property type="molecule type" value="Genomic_DNA"/>
</dbReference>
<name>A0A0L8HZ67_OCTBM</name>
<protein>
    <recommendedName>
        <fullName evidence="2">ATP-dependent DNA helicase</fullName>
    </recommendedName>
</protein>
<evidence type="ECO:0008006" key="2">
    <source>
        <dbReference type="Google" id="ProtNLM"/>
    </source>
</evidence>
<proteinExistence type="predicted"/>
<dbReference type="Gene3D" id="3.40.50.300">
    <property type="entry name" value="P-loop containing nucleotide triphosphate hydrolases"/>
    <property type="match status" value="1"/>
</dbReference>
<dbReference type="PANTHER" id="PTHR23274:SF48">
    <property type="entry name" value="ATP-DEPENDENT DNA HELICASE"/>
    <property type="match status" value="1"/>
</dbReference>
<sequence>MTLESKVRALHLSMRAHSGSFPFEWARRQFPVRIAFASTVNKSQGQTLSKVAVWLRNPVFTHGQLYVACSRTRNPTALKIAMKQQEGQLPEHTDNVVFRDVLIPN</sequence>
<dbReference type="SUPFAM" id="SSF52540">
    <property type="entry name" value="P-loop containing nucleoside triphosphate hydrolases"/>
    <property type="match status" value="1"/>
</dbReference>
<gene>
    <name evidence="1" type="ORF">OCBIM_22002812mg</name>
</gene>
<dbReference type="GO" id="GO:0006260">
    <property type="term" value="P:DNA replication"/>
    <property type="evidence" value="ECO:0007669"/>
    <property type="project" value="TreeGrafter"/>
</dbReference>
<organism evidence="1">
    <name type="scientific">Octopus bimaculoides</name>
    <name type="common">California two-spotted octopus</name>
    <dbReference type="NCBI Taxonomy" id="37653"/>
    <lineage>
        <taxon>Eukaryota</taxon>
        <taxon>Metazoa</taxon>
        <taxon>Spiralia</taxon>
        <taxon>Lophotrochozoa</taxon>
        <taxon>Mollusca</taxon>
        <taxon>Cephalopoda</taxon>
        <taxon>Coleoidea</taxon>
        <taxon>Octopodiformes</taxon>
        <taxon>Octopoda</taxon>
        <taxon>Incirrata</taxon>
        <taxon>Octopodidae</taxon>
        <taxon>Octopus</taxon>
    </lineage>
</organism>
<dbReference type="GO" id="GO:0005657">
    <property type="term" value="C:replication fork"/>
    <property type="evidence" value="ECO:0007669"/>
    <property type="project" value="TreeGrafter"/>
</dbReference>
<accession>A0A0L8HZ67</accession>